<dbReference type="EMBL" id="QJSA01000012">
    <property type="protein sequence ID" value="RHW20465.1"/>
    <property type="molecule type" value="Genomic_DNA"/>
</dbReference>
<dbReference type="Proteomes" id="UP000265745">
    <property type="component" value="Unassembled WGS sequence"/>
</dbReference>
<comment type="caution">
    <text evidence="3">The sequence shown here is derived from an EMBL/GenBank/DDBJ whole genome shotgun (WGS) entry which is preliminary data.</text>
</comment>
<dbReference type="Pfam" id="PF01463">
    <property type="entry name" value="LRRCT"/>
    <property type="match status" value="1"/>
</dbReference>
<organism evidence="3 4">
    <name type="scientific">Pseudomonas jilinensis</name>
    <dbReference type="NCBI Taxonomy" id="2078689"/>
    <lineage>
        <taxon>Bacteria</taxon>
        <taxon>Pseudomonadati</taxon>
        <taxon>Pseudomonadota</taxon>
        <taxon>Gammaproteobacteria</taxon>
        <taxon>Pseudomonadales</taxon>
        <taxon>Pseudomonadaceae</taxon>
        <taxon>Pseudomonas</taxon>
    </lineage>
</organism>
<feature type="region of interest" description="Disordered" evidence="1">
    <location>
        <begin position="1"/>
        <end position="21"/>
    </location>
</feature>
<keyword evidence="4" id="KW-1185">Reference proteome</keyword>
<dbReference type="InterPro" id="IPR000483">
    <property type="entry name" value="Cys-rich_flank_reg_C"/>
</dbReference>
<gene>
    <name evidence="3" type="ORF">C2846_13795</name>
</gene>
<accession>A0A396SAH5</accession>
<evidence type="ECO:0000259" key="2">
    <source>
        <dbReference type="Pfam" id="PF01463"/>
    </source>
</evidence>
<protein>
    <recommendedName>
        <fullName evidence="2">LRRCT domain-containing protein</fullName>
    </recommendedName>
</protein>
<reference evidence="3 4" key="1">
    <citation type="submission" date="2018-06" db="EMBL/GenBank/DDBJ databases">
        <title>Pseudomonas jilinensis sp. nov., isolated from the production water of Jilin Oilfield in China.</title>
        <authorList>
            <person name="Wang J."/>
        </authorList>
    </citation>
    <scope>NUCLEOTIDE SEQUENCE [LARGE SCALE GENOMIC DNA]</scope>
    <source>
        <strain evidence="3 4">JS15-10A1</strain>
    </source>
</reference>
<name>A0A396SAH5_9PSED</name>
<sequence length="21" mass="2117">MGHCSGPSAMAGFSLLEVPPE</sequence>
<dbReference type="AlphaFoldDB" id="A0A396SAH5"/>
<evidence type="ECO:0000313" key="3">
    <source>
        <dbReference type="EMBL" id="RHW20465.1"/>
    </source>
</evidence>
<evidence type="ECO:0000313" key="4">
    <source>
        <dbReference type="Proteomes" id="UP000265745"/>
    </source>
</evidence>
<proteinExistence type="predicted"/>
<feature type="domain" description="LRRCT" evidence="2">
    <location>
        <begin position="4"/>
        <end position="20"/>
    </location>
</feature>
<evidence type="ECO:0000256" key="1">
    <source>
        <dbReference type="SAM" id="MobiDB-lite"/>
    </source>
</evidence>